<organism evidence="2 3">
    <name type="scientific">Iris pallida</name>
    <name type="common">Sweet iris</name>
    <dbReference type="NCBI Taxonomy" id="29817"/>
    <lineage>
        <taxon>Eukaryota</taxon>
        <taxon>Viridiplantae</taxon>
        <taxon>Streptophyta</taxon>
        <taxon>Embryophyta</taxon>
        <taxon>Tracheophyta</taxon>
        <taxon>Spermatophyta</taxon>
        <taxon>Magnoliopsida</taxon>
        <taxon>Liliopsida</taxon>
        <taxon>Asparagales</taxon>
        <taxon>Iridaceae</taxon>
        <taxon>Iridoideae</taxon>
        <taxon>Irideae</taxon>
        <taxon>Iris</taxon>
    </lineage>
</organism>
<evidence type="ECO:0000313" key="2">
    <source>
        <dbReference type="EMBL" id="KAJ6847470.1"/>
    </source>
</evidence>
<dbReference type="AlphaFoldDB" id="A0AAX6I2C9"/>
<feature type="signal peptide" evidence="1">
    <location>
        <begin position="1"/>
        <end position="22"/>
    </location>
</feature>
<protein>
    <recommendedName>
        <fullName evidence="4">Tunicamycin induced 1</fullName>
    </recommendedName>
</protein>
<dbReference type="PANTHER" id="PTHR34454">
    <property type="entry name" value="TUNICAMYCIN INDUCED PROTEIN"/>
    <property type="match status" value="1"/>
</dbReference>
<dbReference type="InterPro" id="IPR053283">
    <property type="entry name" value="TUNICAMYCIN_INDUCED_1"/>
</dbReference>
<evidence type="ECO:0000313" key="3">
    <source>
        <dbReference type="Proteomes" id="UP001140949"/>
    </source>
</evidence>
<dbReference type="PANTHER" id="PTHR34454:SF2">
    <property type="entry name" value="PROTEIN TUNICAMYCIN INDUCED 1"/>
    <property type="match status" value="1"/>
</dbReference>
<comment type="caution">
    <text evidence="2">The sequence shown here is derived from an EMBL/GenBank/DDBJ whole genome shotgun (WGS) entry which is preliminary data.</text>
</comment>
<dbReference type="EMBL" id="JANAVB010005397">
    <property type="protein sequence ID" value="KAJ6847470.1"/>
    <property type="molecule type" value="Genomic_DNA"/>
</dbReference>
<reference evidence="2" key="2">
    <citation type="submission" date="2023-04" db="EMBL/GenBank/DDBJ databases">
        <authorList>
            <person name="Bruccoleri R.E."/>
            <person name="Oakeley E.J."/>
            <person name="Faust A.-M."/>
            <person name="Dessus-Babus S."/>
            <person name="Altorfer M."/>
            <person name="Burckhardt D."/>
            <person name="Oertli M."/>
            <person name="Naumann U."/>
            <person name="Petersen F."/>
            <person name="Wong J."/>
        </authorList>
    </citation>
    <scope>NUCLEOTIDE SEQUENCE</scope>
    <source>
        <strain evidence="2">GSM-AAB239-AS_SAM_17_03QT</strain>
        <tissue evidence="2">Leaf</tissue>
    </source>
</reference>
<proteinExistence type="predicted"/>
<keyword evidence="3" id="KW-1185">Reference proteome</keyword>
<keyword evidence="1" id="KW-0732">Signal</keyword>
<sequence length="418" mass="45495">MAIRSLLLPILPAIFFIGAATALISSETLNPSAPKAISDLRDAIVKGLGFQDMKVSGFDVRDALVGQSVAYEFDVEVDKKLIPVKLLEDVSRWDFKDLNIFRVEEEEGLVERGKGKDSRILPTLPPFQLAGPMELWIQDGDDMRLSLPHDVEAGTLKKVILSDGAVVTVKGARSVTLRHPLELPLPLNRSHPSNAGRLPVASGLLTIAEVLRQASRSSTERPLLSLRIVGPTSLSSTPSASTKDKLRLKRLAPGLVELSSRSVPAPSDSAPAISDDIQSNTLWPFTSIDGSDPNLRGFEELLASVLGKKGGEEGSFRLVKAQVSAQTYVKMGFEVERKLLEGDVNWSSFPEWKTRPEKASAHFEVLARVEEGGKVVPERIAEVQPFRVQESVSPSVQTGNVSLSEVEVVLPPPDYFVL</sequence>
<evidence type="ECO:0000256" key="1">
    <source>
        <dbReference type="SAM" id="SignalP"/>
    </source>
</evidence>
<evidence type="ECO:0008006" key="4">
    <source>
        <dbReference type="Google" id="ProtNLM"/>
    </source>
</evidence>
<accession>A0AAX6I2C9</accession>
<dbReference type="Proteomes" id="UP001140949">
    <property type="component" value="Unassembled WGS sequence"/>
</dbReference>
<gene>
    <name evidence="2" type="ORF">M6B38_276915</name>
</gene>
<feature type="chain" id="PRO_5043522822" description="Tunicamycin induced 1" evidence="1">
    <location>
        <begin position="23"/>
        <end position="418"/>
    </location>
</feature>
<name>A0AAX6I2C9_IRIPA</name>
<reference evidence="2" key="1">
    <citation type="journal article" date="2023" name="GigaByte">
        <title>Genome assembly of the bearded iris, Iris pallida Lam.</title>
        <authorList>
            <person name="Bruccoleri R.E."/>
            <person name="Oakeley E.J."/>
            <person name="Faust A.M.E."/>
            <person name="Altorfer M."/>
            <person name="Dessus-Babus S."/>
            <person name="Burckhardt D."/>
            <person name="Oertli M."/>
            <person name="Naumann U."/>
            <person name="Petersen F."/>
            <person name="Wong J."/>
        </authorList>
    </citation>
    <scope>NUCLEOTIDE SEQUENCE</scope>
    <source>
        <strain evidence="2">GSM-AAB239-AS_SAM_17_03QT</strain>
    </source>
</reference>